<name>K2R1Y4_MACPH</name>
<dbReference type="InterPro" id="IPR002347">
    <property type="entry name" value="SDR_fam"/>
</dbReference>
<dbReference type="PRINTS" id="PR00081">
    <property type="entry name" value="GDHRDH"/>
</dbReference>
<comment type="similarity">
    <text evidence="1">Belongs to the short-chain dehydrogenases/reductases (SDR) family.</text>
</comment>
<dbReference type="EMBL" id="AHHD01000283">
    <property type="protein sequence ID" value="EKG16246.1"/>
    <property type="molecule type" value="Genomic_DNA"/>
</dbReference>
<dbReference type="AlphaFoldDB" id="K2R1Y4"/>
<dbReference type="VEuPathDB" id="FungiDB:MPH_06559"/>
<organism evidence="3 4">
    <name type="scientific">Macrophomina phaseolina (strain MS6)</name>
    <name type="common">Charcoal rot fungus</name>
    <dbReference type="NCBI Taxonomy" id="1126212"/>
    <lineage>
        <taxon>Eukaryota</taxon>
        <taxon>Fungi</taxon>
        <taxon>Dikarya</taxon>
        <taxon>Ascomycota</taxon>
        <taxon>Pezizomycotina</taxon>
        <taxon>Dothideomycetes</taxon>
        <taxon>Dothideomycetes incertae sedis</taxon>
        <taxon>Botryosphaeriales</taxon>
        <taxon>Botryosphaeriaceae</taxon>
        <taxon>Macrophomina</taxon>
    </lineage>
</organism>
<protein>
    <submittedName>
        <fullName evidence="3">Short-chain dehydrogenase/reductase SDR</fullName>
    </submittedName>
</protein>
<dbReference type="Proteomes" id="UP000007129">
    <property type="component" value="Unassembled WGS sequence"/>
</dbReference>
<evidence type="ECO:0000256" key="1">
    <source>
        <dbReference type="ARBA" id="ARBA00006484"/>
    </source>
</evidence>
<dbReference type="InterPro" id="IPR036291">
    <property type="entry name" value="NAD(P)-bd_dom_sf"/>
</dbReference>
<evidence type="ECO:0000313" key="3">
    <source>
        <dbReference type="EMBL" id="EKG16246.1"/>
    </source>
</evidence>
<dbReference type="Gene3D" id="3.40.50.720">
    <property type="entry name" value="NAD(P)-binding Rossmann-like Domain"/>
    <property type="match status" value="1"/>
</dbReference>
<dbReference type="SUPFAM" id="SSF51735">
    <property type="entry name" value="NAD(P)-binding Rossmann-fold domains"/>
    <property type="match status" value="1"/>
</dbReference>
<sequence>MLPEIVFDNAILAGLKGKVVLITGGSSGIGLATVKLLLSLGAFVVAGDINEPPVPCSDHLAFQKTDVTSWADLSALFKKAKQLHGRIDHVFANAGISTRTNYLEENLDENGDLKEPSFEVLDVNLRGVLNTATLGLHYLKPERQEGGGSIVLTASSTSFQRMRAADYAIAKHGVLGVLRGLLPNIQSANLPIRLNIINPAWTDTGIVPAAVVESVGAKTQSPDVVARSAALLMADKSRNGQAIYSAEGKLYEIEDAVLQPATRSIVGTDRLDEDTVFKLLLEKMAGTYKDCGV</sequence>
<reference evidence="3 4" key="1">
    <citation type="journal article" date="2012" name="BMC Genomics">
        <title>Tools to kill: Genome of one of the most destructive plant pathogenic fungi Macrophomina phaseolina.</title>
        <authorList>
            <person name="Islam M.S."/>
            <person name="Haque M.S."/>
            <person name="Islam M.M."/>
            <person name="Emdad E.M."/>
            <person name="Halim A."/>
            <person name="Hossen Q.M.M."/>
            <person name="Hossain M.Z."/>
            <person name="Ahmed B."/>
            <person name="Rahim S."/>
            <person name="Rahman M.S."/>
            <person name="Alam M.M."/>
            <person name="Hou S."/>
            <person name="Wan X."/>
            <person name="Saito J.A."/>
            <person name="Alam M."/>
        </authorList>
    </citation>
    <scope>NUCLEOTIDE SEQUENCE [LARGE SCALE GENOMIC DNA]</scope>
    <source>
        <strain evidence="3 4">MS6</strain>
    </source>
</reference>
<dbReference type="InParanoid" id="K2R1Y4"/>
<accession>K2R1Y4</accession>
<evidence type="ECO:0000256" key="2">
    <source>
        <dbReference type="ARBA" id="ARBA00023002"/>
    </source>
</evidence>
<dbReference type="GO" id="GO:0016491">
    <property type="term" value="F:oxidoreductase activity"/>
    <property type="evidence" value="ECO:0007669"/>
    <property type="project" value="UniProtKB-KW"/>
</dbReference>
<dbReference type="PANTHER" id="PTHR43180:SF10">
    <property type="entry name" value="NAD(P)-BINDING PROTEIN"/>
    <property type="match status" value="1"/>
</dbReference>
<gene>
    <name evidence="3" type="ORF">MPH_06559</name>
</gene>
<evidence type="ECO:0000313" key="4">
    <source>
        <dbReference type="Proteomes" id="UP000007129"/>
    </source>
</evidence>
<dbReference type="STRING" id="1126212.K2R1Y4"/>
<dbReference type="Pfam" id="PF00106">
    <property type="entry name" value="adh_short"/>
    <property type="match status" value="1"/>
</dbReference>
<dbReference type="PANTHER" id="PTHR43180">
    <property type="entry name" value="3-OXOACYL-(ACYL-CARRIER-PROTEIN) REDUCTASE (AFU_ORTHOLOGUE AFUA_6G11210)"/>
    <property type="match status" value="1"/>
</dbReference>
<proteinExistence type="inferred from homology"/>
<keyword evidence="2" id="KW-0560">Oxidoreductase</keyword>
<dbReference type="HOGENOM" id="CLU_010194_13_1_1"/>
<dbReference type="eggNOG" id="KOG0725">
    <property type="taxonomic scope" value="Eukaryota"/>
</dbReference>
<dbReference type="OrthoDB" id="37659at2759"/>
<comment type="caution">
    <text evidence="3">The sequence shown here is derived from an EMBL/GenBank/DDBJ whole genome shotgun (WGS) entry which is preliminary data.</text>
</comment>